<reference evidence="1 2" key="1">
    <citation type="submission" date="2019-10" db="EMBL/GenBank/DDBJ databases">
        <authorList>
            <person name="Karimi E."/>
        </authorList>
    </citation>
    <scope>NUCLEOTIDE SEQUENCE [LARGE SCALE GENOMIC DNA]</scope>
    <source>
        <strain evidence="1">Bacillus sp. 71</strain>
    </source>
</reference>
<accession>A0A653UN22</accession>
<dbReference type="EMBL" id="CABWMC010000008">
    <property type="protein sequence ID" value="VXB95200.1"/>
    <property type="molecule type" value="Genomic_DNA"/>
</dbReference>
<proteinExistence type="predicted"/>
<sequence length="45" mass="5203">MCFFDNSKSYTLDNEVSIKWNTVQIFSFIKNKKTTAYGSGFPTRS</sequence>
<organism evidence="1 2">
    <name type="scientific">Bacillus mycoides</name>
    <dbReference type="NCBI Taxonomy" id="1405"/>
    <lineage>
        <taxon>Bacteria</taxon>
        <taxon>Bacillati</taxon>
        <taxon>Bacillota</taxon>
        <taxon>Bacilli</taxon>
        <taxon>Bacillales</taxon>
        <taxon>Bacillaceae</taxon>
        <taxon>Bacillus</taxon>
        <taxon>Bacillus cereus group</taxon>
    </lineage>
</organism>
<protein>
    <submittedName>
        <fullName evidence="1">Uncharacterized protein</fullName>
    </submittedName>
</protein>
<gene>
    <name evidence="1" type="ORF">BACI71_160038</name>
</gene>
<dbReference type="AlphaFoldDB" id="A0A653UN22"/>
<dbReference type="Proteomes" id="UP000437562">
    <property type="component" value="Unassembled WGS sequence"/>
</dbReference>
<evidence type="ECO:0000313" key="1">
    <source>
        <dbReference type="EMBL" id="VXB95200.1"/>
    </source>
</evidence>
<name>A0A653UN22_BACMY</name>
<evidence type="ECO:0000313" key="2">
    <source>
        <dbReference type="Proteomes" id="UP000437562"/>
    </source>
</evidence>